<accession>A0A1Y2FFQ8</accession>
<keyword evidence="4" id="KW-0732">Signal</keyword>
<sequence length="423" mass="48544">MNHSHFFKGIFVFLIFINLILLIGSKGTPVVKKNKNIKKVKVVKVKGGKSKLESEESKIKVSIVIPVYNTADYVERCINSALNQTLKEIEVIAIDDHSTDNSVEKMKRFEGDKRLKIVTLNQNQGSGPARNIGMALAEGEFIGFFDSDDYADERFYEFLYKYSKDKDMVNGIFVDSTNYSDKYVHHRKYYAYGAPVDSIWRRSFINKNNIRFVGGHVPDEDRRFRKLFMSKHPRRIVAPDEGIYYYYKRRVGSVMNFTSDFIEEIFNKATEEVNSPKATLLPSVTSSTEMKESSNATLNLVDTSKATTSSNINYYSEEIENLSINSTKNKVSSETLTPIGMINYPSYIKNVNANITEDIERFEKSDQTKTIDDYEEKSYSKNYYIHSFIALIITLLGVTGLTTLFIMIKKRQNPKYINLTNSI</sequence>
<name>A0A1Y2FFQ8_9FUNG</name>
<dbReference type="InterPro" id="IPR029044">
    <property type="entry name" value="Nucleotide-diphossugar_trans"/>
</dbReference>
<dbReference type="OrthoDB" id="3784at2759"/>
<gene>
    <name evidence="6" type="ORF">LY90DRAFT_664195</name>
</gene>
<dbReference type="Proteomes" id="UP000193920">
    <property type="component" value="Unassembled WGS sequence"/>
</dbReference>
<protein>
    <submittedName>
        <fullName evidence="6">Nucleotide-diphospho-sugar transferase</fullName>
    </submittedName>
</protein>
<keyword evidence="7" id="KW-1185">Reference proteome</keyword>
<dbReference type="SUPFAM" id="SSF53448">
    <property type="entry name" value="Nucleotide-diphospho-sugar transferases"/>
    <property type="match status" value="1"/>
</dbReference>
<dbReference type="GO" id="GO:0016757">
    <property type="term" value="F:glycosyltransferase activity"/>
    <property type="evidence" value="ECO:0007669"/>
    <property type="project" value="UniProtKB-KW"/>
</dbReference>
<evidence type="ECO:0000256" key="4">
    <source>
        <dbReference type="SAM" id="SignalP"/>
    </source>
</evidence>
<organism evidence="6 7">
    <name type="scientific">Neocallimastix californiae</name>
    <dbReference type="NCBI Taxonomy" id="1754190"/>
    <lineage>
        <taxon>Eukaryota</taxon>
        <taxon>Fungi</taxon>
        <taxon>Fungi incertae sedis</taxon>
        <taxon>Chytridiomycota</taxon>
        <taxon>Chytridiomycota incertae sedis</taxon>
        <taxon>Neocallimastigomycetes</taxon>
        <taxon>Neocallimastigales</taxon>
        <taxon>Neocallimastigaceae</taxon>
        <taxon>Neocallimastix</taxon>
    </lineage>
</organism>
<feature type="signal peptide" evidence="4">
    <location>
        <begin position="1"/>
        <end position="27"/>
    </location>
</feature>
<evidence type="ECO:0000256" key="3">
    <source>
        <dbReference type="SAM" id="Phobius"/>
    </source>
</evidence>
<feature type="transmembrane region" description="Helical" evidence="3">
    <location>
        <begin position="383"/>
        <end position="408"/>
    </location>
</feature>
<evidence type="ECO:0000256" key="2">
    <source>
        <dbReference type="ARBA" id="ARBA00022679"/>
    </source>
</evidence>
<dbReference type="PANTHER" id="PTHR22916">
    <property type="entry name" value="GLYCOSYLTRANSFERASE"/>
    <property type="match status" value="1"/>
</dbReference>
<keyword evidence="3" id="KW-1133">Transmembrane helix</keyword>
<keyword evidence="3" id="KW-0812">Transmembrane</keyword>
<dbReference type="PANTHER" id="PTHR22916:SF51">
    <property type="entry name" value="GLYCOSYLTRANSFERASE EPSH-RELATED"/>
    <property type="match status" value="1"/>
</dbReference>
<dbReference type="Gene3D" id="3.90.550.10">
    <property type="entry name" value="Spore Coat Polysaccharide Biosynthesis Protein SpsA, Chain A"/>
    <property type="match status" value="1"/>
</dbReference>
<reference evidence="6 7" key="1">
    <citation type="submission" date="2016-08" db="EMBL/GenBank/DDBJ databases">
        <title>A Parts List for Fungal Cellulosomes Revealed by Comparative Genomics.</title>
        <authorList>
            <consortium name="DOE Joint Genome Institute"/>
            <person name="Haitjema C.H."/>
            <person name="Gilmore S.P."/>
            <person name="Henske J.K."/>
            <person name="Solomon K.V."/>
            <person name="De Groot R."/>
            <person name="Kuo A."/>
            <person name="Mondo S.J."/>
            <person name="Salamov A.A."/>
            <person name="Labutti K."/>
            <person name="Zhao Z."/>
            <person name="Chiniquy J."/>
            <person name="Barry K."/>
            <person name="Brewer H.M."/>
            <person name="Purvine S.O."/>
            <person name="Wright A.T."/>
            <person name="Boxma B."/>
            <person name="Van Alen T."/>
            <person name="Hackstein J.H."/>
            <person name="Baker S.E."/>
            <person name="Grigoriev I.V."/>
            <person name="O'Malley M.A."/>
        </authorList>
    </citation>
    <scope>NUCLEOTIDE SEQUENCE [LARGE SCALE GENOMIC DNA]</scope>
    <source>
        <strain evidence="6 7">G1</strain>
    </source>
</reference>
<keyword evidence="2 6" id="KW-0808">Transferase</keyword>
<keyword evidence="3" id="KW-0472">Membrane</keyword>
<evidence type="ECO:0000313" key="7">
    <source>
        <dbReference type="Proteomes" id="UP000193920"/>
    </source>
</evidence>
<evidence type="ECO:0000259" key="5">
    <source>
        <dbReference type="Pfam" id="PF00535"/>
    </source>
</evidence>
<dbReference type="CDD" id="cd00761">
    <property type="entry name" value="Glyco_tranf_GTA_type"/>
    <property type="match status" value="1"/>
</dbReference>
<dbReference type="AlphaFoldDB" id="A0A1Y2FFQ8"/>
<evidence type="ECO:0000313" key="6">
    <source>
        <dbReference type="EMBL" id="ORY81655.1"/>
    </source>
</evidence>
<dbReference type="STRING" id="1754190.A0A1Y2FFQ8"/>
<dbReference type="Pfam" id="PF00535">
    <property type="entry name" value="Glycos_transf_2"/>
    <property type="match status" value="1"/>
</dbReference>
<evidence type="ECO:0000256" key="1">
    <source>
        <dbReference type="ARBA" id="ARBA00022676"/>
    </source>
</evidence>
<dbReference type="EMBL" id="MCOG01000010">
    <property type="protein sequence ID" value="ORY81655.1"/>
    <property type="molecule type" value="Genomic_DNA"/>
</dbReference>
<dbReference type="InterPro" id="IPR001173">
    <property type="entry name" value="Glyco_trans_2-like"/>
</dbReference>
<comment type="caution">
    <text evidence="6">The sequence shown here is derived from an EMBL/GenBank/DDBJ whole genome shotgun (WGS) entry which is preliminary data.</text>
</comment>
<feature type="domain" description="Glycosyltransferase 2-like" evidence="5">
    <location>
        <begin position="62"/>
        <end position="221"/>
    </location>
</feature>
<proteinExistence type="predicted"/>
<feature type="chain" id="PRO_5011965787" evidence="4">
    <location>
        <begin position="28"/>
        <end position="423"/>
    </location>
</feature>
<keyword evidence="1" id="KW-0328">Glycosyltransferase</keyword>